<accession>A0A164J1P8</accession>
<protein>
    <recommendedName>
        <fullName evidence="1">HTH cro/C1-type domain-containing protein</fullName>
    </recommendedName>
</protein>
<dbReference type="Gene3D" id="1.10.260.40">
    <property type="entry name" value="lambda repressor-like DNA-binding domains"/>
    <property type="match status" value="1"/>
</dbReference>
<name>A0A164J1P8_9NOCA</name>
<dbReference type="EMBL" id="LWGR01000016">
    <property type="protein sequence ID" value="KZM69955.1"/>
    <property type="molecule type" value="Genomic_DNA"/>
</dbReference>
<dbReference type="Pfam" id="PF13560">
    <property type="entry name" value="HTH_31"/>
    <property type="match status" value="1"/>
</dbReference>
<dbReference type="PROSITE" id="PS50943">
    <property type="entry name" value="HTH_CROC1"/>
    <property type="match status" value="1"/>
</dbReference>
<sequence>MPSKANLSGTTLRRRQVGRALRDGRQELRLTLDQVADVTRISRSTLSRIELGQYEKVRDMEVEYLGRYYGLPEARIKYLKSLVCKDETKVWYQDYRQLIVPGFGTYLELESFATDFKFYQPIVIPGLLQTEPYARTLEQIHRAGGPIEEINAAVELRMQRTKLLTRAHMPVRAEFLLQENTLYTLVGSPAIMRAQLLHIADLSTRDNITVRVVPFTAGLPTGSVTPPHILLDFPENEPSIVYTEAGIGAMVFEDTEDVERFRAFHETLRRAALEEQPSRDRIRKIAGRYKQ</sequence>
<dbReference type="InterPro" id="IPR001387">
    <property type="entry name" value="Cro/C1-type_HTH"/>
</dbReference>
<dbReference type="STRING" id="455432.AWN90_04965"/>
<dbReference type="GO" id="GO:0003677">
    <property type="term" value="F:DNA binding"/>
    <property type="evidence" value="ECO:0007669"/>
    <property type="project" value="InterPro"/>
</dbReference>
<proteinExistence type="predicted"/>
<gene>
    <name evidence="2" type="ORF">AWN90_04965</name>
</gene>
<dbReference type="SMART" id="SM00530">
    <property type="entry name" value="HTH_XRE"/>
    <property type="match status" value="1"/>
</dbReference>
<keyword evidence="3" id="KW-1185">Reference proteome</keyword>
<dbReference type="AlphaFoldDB" id="A0A164J1P8"/>
<evidence type="ECO:0000313" key="3">
    <source>
        <dbReference type="Proteomes" id="UP000076512"/>
    </source>
</evidence>
<dbReference type="RefSeq" id="WP_156673864.1">
    <property type="nucleotide sequence ID" value="NZ_JABMCZ010000003.1"/>
</dbReference>
<dbReference type="Proteomes" id="UP000076512">
    <property type="component" value="Unassembled WGS sequence"/>
</dbReference>
<dbReference type="CDD" id="cd00093">
    <property type="entry name" value="HTH_XRE"/>
    <property type="match status" value="1"/>
</dbReference>
<feature type="domain" description="HTH cro/C1-type" evidence="1">
    <location>
        <begin position="21"/>
        <end position="55"/>
    </location>
</feature>
<dbReference type="InterPro" id="IPR010982">
    <property type="entry name" value="Lambda_DNA-bd_dom_sf"/>
</dbReference>
<dbReference type="InterPro" id="IPR043917">
    <property type="entry name" value="DUF5753"/>
</dbReference>
<organism evidence="2 3">
    <name type="scientific">Nocardia terpenica</name>
    <dbReference type="NCBI Taxonomy" id="455432"/>
    <lineage>
        <taxon>Bacteria</taxon>
        <taxon>Bacillati</taxon>
        <taxon>Actinomycetota</taxon>
        <taxon>Actinomycetes</taxon>
        <taxon>Mycobacteriales</taxon>
        <taxon>Nocardiaceae</taxon>
        <taxon>Nocardia</taxon>
    </lineage>
</organism>
<dbReference type="Pfam" id="PF19054">
    <property type="entry name" value="DUF5753"/>
    <property type="match status" value="1"/>
</dbReference>
<evidence type="ECO:0000259" key="1">
    <source>
        <dbReference type="PROSITE" id="PS50943"/>
    </source>
</evidence>
<dbReference type="OrthoDB" id="4285266at2"/>
<evidence type="ECO:0000313" key="2">
    <source>
        <dbReference type="EMBL" id="KZM69955.1"/>
    </source>
</evidence>
<reference evidence="2 3" key="1">
    <citation type="submission" date="2016-04" db="EMBL/GenBank/DDBJ databases">
        <authorList>
            <person name="Evans L.H."/>
            <person name="Alamgir A."/>
            <person name="Owens N."/>
            <person name="Weber N.D."/>
            <person name="Virtaneva K."/>
            <person name="Barbian K."/>
            <person name="Babar A."/>
            <person name="Rosenke K."/>
        </authorList>
    </citation>
    <scope>NUCLEOTIDE SEQUENCE [LARGE SCALE GENOMIC DNA]</scope>
    <source>
        <strain evidence="2 3">IFM 0406</strain>
    </source>
</reference>
<comment type="caution">
    <text evidence="2">The sequence shown here is derived from an EMBL/GenBank/DDBJ whole genome shotgun (WGS) entry which is preliminary data.</text>
</comment>
<dbReference type="SUPFAM" id="SSF47413">
    <property type="entry name" value="lambda repressor-like DNA-binding domains"/>
    <property type="match status" value="1"/>
</dbReference>